<protein>
    <submittedName>
        <fullName evidence="4">Thiamine-phosphate pyrophosphorylase</fullName>
    </submittedName>
</protein>
<evidence type="ECO:0000256" key="1">
    <source>
        <dbReference type="ARBA" id="ARBA00004948"/>
    </source>
</evidence>
<dbReference type="InterPro" id="IPR036206">
    <property type="entry name" value="ThiamineP_synth_sf"/>
</dbReference>
<dbReference type="CDD" id="cd00564">
    <property type="entry name" value="TMP_TenI"/>
    <property type="match status" value="1"/>
</dbReference>
<dbReference type="SUPFAM" id="SSF51391">
    <property type="entry name" value="Thiamin phosphate synthase"/>
    <property type="match status" value="1"/>
</dbReference>
<gene>
    <name evidence="4" type="ORF">NCTC10684_01240</name>
</gene>
<dbReference type="PANTHER" id="PTHR20857:SF15">
    <property type="entry name" value="THIAMINE-PHOSPHATE SYNTHASE"/>
    <property type="match status" value="1"/>
</dbReference>
<dbReference type="NCBIfam" id="NF005080">
    <property type="entry name" value="PRK06512.1"/>
    <property type="match status" value="1"/>
</dbReference>
<dbReference type="RefSeq" id="WP_115730446.1">
    <property type="nucleotide sequence ID" value="NZ_BAAAVY010000010.1"/>
</dbReference>
<evidence type="ECO:0000259" key="3">
    <source>
        <dbReference type="Pfam" id="PF02581"/>
    </source>
</evidence>
<evidence type="ECO:0000256" key="2">
    <source>
        <dbReference type="ARBA" id="ARBA00022977"/>
    </source>
</evidence>
<sequence>MNPTTPPNRCRIVLIAPPTVAPQHVDAALSGGDVASLILPGEGIDEASFQSFAEKVATAARAAGVAVVIAGDTRVAGRVHADGIHVEGKKAELAEAVETYQERMMVGAGGAKTRDDALELGEERPDYIFFGRFGYDNKPEPHSRNLSLGQWWSEMIEIPCIVMAGSDIASVETVAATGVEFVAISSAVFGEGIDPREAVARANALLDETAPRFEE</sequence>
<evidence type="ECO:0000313" key="4">
    <source>
        <dbReference type="EMBL" id="SUU88034.1"/>
    </source>
</evidence>
<keyword evidence="2" id="KW-0784">Thiamine biosynthesis</keyword>
<feature type="domain" description="Thiamine phosphate synthase/TenI" evidence="3">
    <location>
        <begin position="22"/>
        <end position="188"/>
    </location>
</feature>
<dbReference type="GO" id="GO:0009228">
    <property type="term" value="P:thiamine biosynthetic process"/>
    <property type="evidence" value="ECO:0007669"/>
    <property type="project" value="UniProtKB-KW"/>
</dbReference>
<dbReference type="AlphaFoldDB" id="A0A380WIP0"/>
<dbReference type="PANTHER" id="PTHR20857">
    <property type="entry name" value="THIAMINE-PHOSPHATE PYROPHOSPHORYLASE"/>
    <property type="match status" value="1"/>
</dbReference>
<dbReference type="OrthoDB" id="7159061at2"/>
<reference evidence="4 5" key="1">
    <citation type="submission" date="2018-06" db="EMBL/GenBank/DDBJ databases">
        <authorList>
            <consortium name="Pathogen Informatics"/>
            <person name="Doyle S."/>
        </authorList>
    </citation>
    <scope>NUCLEOTIDE SEQUENCE [LARGE SCALE GENOMIC DNA]</scope>
    <source>
        <strain evidence="4 5">NCTC10684</strain>
    </source>
</reference>
<dbReference type="InterPro" id="IPR013785">
    <property type="entry name" value="Aldolase_TIM"/>
</dbReference>
<comment type="pathway">
    <text evidence="1">Cofactor biosynthesis; thiamine diphosphate biosynthesis.</text>
</comment>
<organism evidence="4 5">
    <name type="scientific">Aminobacter aminovorans</name>
    <name type="common">Chelatobacter heintzii</name>
    <dbReference type="NCBI Taxonomy" id="83263"/>
    <lineage>
        <taxon>Bacteria</taxon>
        <taxon>Pseudomonadati</taxon>
        <taxon>Pseudomonadota</taxon>
        <taxon>Alphaproteobacteria</taxon>
        <taxon>Hyphomicrobiales</taxon>
        <taxon>Phyllobacteriaceae</taxon>
        <taxon>Aminobacter</taxon>
    </lineage>
</organism>
<accession>A0A380WIP0</accession>
<dbReference type="Gene3D" id="3.20.20.70">
    <property type="entry name" value="Aldolase class I"/>
    <property type="match status" value="1"/>
</dbReference>
<dbReference type="GO" id="GO:0004789">
    <property type="term" value="F:thiamine-phosphate diphosphorylase activity"/>
    <property type="evidence" value="ECO:0007669"/>
    <property type="project" value="TreeGrafter"/>
</dbReference>
<dbReference type="Proteomes" id="UP000254701">
    <property type="component" value="Unassembled WGS sequence"/>
</dbReference>
<proteinExistence type="predicted"/>
<dbReference type="GO" id="GO:0005737">
    <property type="term" value="C:cytoplasm"/>
    <property type="evidence" value="ECO:0007669"/>
    <property type="project" value="TreeGrafter"/>
</dbReference>
<evidence type="ECO:0000313" key="5">
    <source>
        <dbReference type="Proteomes" id="UP000254701"/>
    </source>
</evidence>
<dbReference type="EMBL" id="UFSM01000001">
    <property type="protein sequence ID" value="SUU88034.1"/>
    <property type="molecule type" value="Genomic_DNA"/>
</dbReference>
<name>A0A380WIP0_AMIAI</name>
<dbReference type="InterPro" id="IPR022998">
    <property type="entry name" value="ThiamineP_synth_TenI"/>
</dbReference>
<dbReference type="Pfam" id="PF02581">
    <property type="entry name" value="TMP-TENI"/>
    <property type="match status" value="1"/>
</dbReference>